<dbReference type="OrthoDB" id="106784at2759"/>
<feature type="compositionally biased region" description="Basic and acidic residues" evidence="1">
    <location>
        <begin position="758"/>
        <end position="778"/>
    </location>
</feature>
<organism evidence="2 3">
    <name type="scientific">Cryoendolithus antarcticus</name>
    <dbReference type="NCBI Taxonomy" id="1507870"/>
    <lineage>
        <taxon>Eukaryota</taxon>
        <taxon>Fungi</taxon>
        <taxon>Dikarya</taxon>
        <taxon>Ascomycota</taxon>
        <taxon>Pezizomycotina</taxon>
        <taxon>Dothideomycetes</taxon>
        <taxon>Dothideomycetidae</taxon>
        <taxon>Cladosporiales</taxon>
        <taxon>Cladosporiaceae</taxon>
        <taxon>Cryoendolithus</taxon>
    </lineage>
</organism>
<dbReference type="EMBL" id="NAJO01000003">
    <property type="protein sequence ID" value="OQO13419.1"/>
    <property type="molecule type" value="Genomic_DNA"/>
</dbReference>
<dbReference type="GO" id="GO:0043484">
    <property type="term" value="P:regulation of RNA splicing"/>
    <property type="evidence" value="ECO:0007669"/>
    <property type="project" value="InterPro"/>
</dbReference>
<dbReference type="SUPFAM" id="SSF57850">
    <property type="entry name" value="RING/U-box"/>
    <property type="match status" value="1"/>
</dbReference>
<dbReference type="GO" id="GO:0051726">
    <property type="term" value="P:regulation of cell cycle"/>
    <property type="evidence" value="ECO:0007669"/>
    <property type="project" value="InterPro"/>
</dbReference>
<feature type="region of interest" description="Disordered" evidence="1">
    <location>
        <begin position="373"/>
        <end position="969"/>
    </location>
</feature>
<dbReference type="InterPro" id="IPR032922">
    <property type="entry name" value="SON"/>
</dbReference>
<dbReference type="AlphaFoldDB" id="A0A1V8TPW4"/>
<dbReference type="PANTHER" id="PTHR46528:SF1">
    <property type="entry name" value="PROTEIN SON"/>
    <property type="match status" value="1"/>
</dbReference>
<protein>
    <recommendedName>
        <fullName evidence="4">RING-type domain-containing protein</fullName>
    </recommendedName>
</protein>
<feature type="compositionally biased region" description="Basic and acidic residues" evidence="1">
    <location>
        <begin position="903"/>
        <end position="920"/>
    </location>
</feature>
<dbReference type="Proteomes" id="UP000192596">
    <property type="component" value="Unassembled WGS sequence"/>
</dbReference>
<feature type="compositionally biased region" description="Polar residues" evidence="1">
    <location>
        <begin position="497"/>
        <end position="508"/>
    </location>
</feature>
<feature type="compositionally biased region" description="Low complexity" evidence="1">
    <location>
        <begin position="406"/>
        <end position="432"/>
    </location>
</feature>
<sequence>MATLTEEETAFAKELKPQEIPAKLRCGMCDTLAVNAVKLPCCETSICANCQAKLTEQCPICEHSPVSADACTPMRSLRMTIKAHLKTEMKRRAAAAAAAAPPPPKEPTPEAAPVLEEQALPTPPETSIEIMNENPIAENDDEGMPAIAASVVEGTEDAAMVDPNTLNDGDHINDREADNEELEDDMADDKSDIEIITERPEYEMQAKSQVEEKQEDAQKQEDQTTTLPNGNAQGNFNNFNQAQQGFGGMDFNTMGGYNPMMAMQGMGMPNFGMGGMPNMMGKHNKKRNRQHHPVTPFPGMPGMNMMDPTMMMNQMAQFGGMGDMSNMMASMMGGAYGGMPNQMGGPNGFGNAAGGYNRFGMNYNQQQQQMPFNNARGFNRPYGRGFRGRGGYGFDGGRGGRGGGNAFNQFGPGQSRFQQQQQQNGFQQTGPQNEFHNGSQQQDVPTQSIEDGSAEPGARRGSPVYESMKSADEATVDNVVPPRRPSDMDDTDRAGNDITNAVNGNDETTTGDRDADVAEPNAEQDGHGESFPVTMHSNPHSGNDHTWTLEHVADTAQDISVGPSHDDGVTQEPVTKLEPTQNDQQQPNGTHELHAIPSFDSHQQQNRLKQPPPVRAITPPINAPTGPKAMRQGLPNNGRFSRPQPSQPPVQPSGRDSQVPTGPSAVRGRSAENGGHKDDRGRDDSRSRSRSKHKSRRHRYEEDEYESDATYERRKERERRKRKERDREERDGGQSNGKARSRSASPVDKSSSRRHRHREDEKRSRHERSRDKRKSSYRDEEEDDSSSRRKSKSHRSRDDGDEHARDKDKNTRHSSRREEDDRKDKDRSSKHSRHPSRERDRDRSSRPSVSEQPCSDDIGFKIKGSHSNKINPRGMPPPSRSGRHNSTSEKPIAKAATSSDPYAEERERHKAERALKEQQRRQSTSLGKREREEEGGGGGKKKGRTIKARYEDEIAVGDGEREREAGRWS</sequence>
<name>A0A1V8TPW4_9PEZI</name>
<feature type="region of interest" description="Disordered" evidence="1">
    <location>
        <begin position="91"/>
        <end position="110"/>
    </location>
</feature>
<evidence type="ECO:0000256" key="1">
    <source>
        <dbReference type="SAM" id="MobiDB-lite"/>
    </source>
</evidence>
<feature type="compositionally biased region" description="Polar residues" evidence="1">
    <location>
        <begin position="535"/>
        <end position="546"/>
    </location>
</feature>
<dbReference type="Gene3D" id="3.30.40.10">
    <property type="entry name" value="Zinc/RING finger domain, C3HC4 (zinc finger)"/>
    <property type="match status" value="1"/>
</dbReference>
<dbReference type="GO" id="GO:0003723">
    <property type="term" value="F:RNA binding"/>
    <property type="evidence" value="ECO:0007669"/>
    <property type="project" value="InterPro"/>
</dbReference>
<feature type="compositionally biased region" description="Basic and acidic residues" evidence="1">
    <location>
        <begin position="674"/>
        <end position="687"/>
    </location>
</feature>
<dbReference type="PANTHER" id="PTHR46528">
    <property type="entry name" value="PROTEIN SON"/>
    <property type="match status" value="1"/>
</dbReference>
<dbReference type="STRING" id="1507870.A0A1V8TPW4"/>
<feature type="compositionally biased region" description="Gly residues" evidence="1">
    <location>
        <begin position="388"/>
        <end position="405"/>
    </location>
</feature>
<evidence type="ECO:0008006" key="4">
    <source>
        <dbReference type="Google" id="ProtNLM"/>
    </source>
</evidence>
<accession>A0A1V8TPW4</accession>
<feature type="compositionally biased region" description="Polar residues" evidence="1">
    <location>
        <begin position="434"/>
        <end position="450"/>
    </location>
</feature>
<dbReference type="InterPro" id="IPR013083">
    <property type="entry name" value="Znf_RING/FYVE/PHD"/>
</dbReference>
<gene>
    <name evidence="2" type="ORF">B0A48_01647</name>
</gene>
<keyword evidence="3" id="KW-1185">Reference proteome</keyword>
<feature type="region of interest" description="Disordered" evidence="1">
    <location>
        <begin position="204"/>
        <end position="234"/>
    </location>
</feature>
<feature type="compositionally biased region" description="Basic and acidic residues" evidence="1">
    <location>
        <begin position="484"/>
        <end position="495"/>
    </location>
</feature>
<reference evidence="3" key="1">
    <citation type="submission" date="2017-03" db="EMBL/GenBank/DDBJ databases">
        <title>Genomes of endolithic fungi from Antarctica.</title>
        <authorList>
            <person name="Coleine C."/>
            <person name="Masonjones S."/>
            <person name="Stajich J.E."/>
        </authorList>
    </citation>
    <scope>NUCLEOTIDE SEQUENCE [LARGE SCALE GENOMIC DNA]</scope>
    <source>
        <strain evidence="3">CCFEE 5527</strain>
    </source>
</reference>
<dbReference type="CDD" id="cd16620">
    <property type="entry name" value="vRING-HC-C4C4_RBBP6"/>
    <property type="match status" value="1"/>
</dbReference>
<proteinExistence type="predicted"/>
<feature type="compositionally biased region" description="Basic residues" evidence="1">
    <location>
        <begin position="688"/>
        <end position="698"/>
    </location>
</feature>
<feature type="compositionally biased region" description="Basic and acidic residues" evidence="1">
    <location>
        <begin position="948"/>
        <end position="969"/>
    </location>
</feature>
<feature type="compositionally biased region" description="Polar residues" evidence="1">
    <location>
        <begin position="578"/>
        <end position="589"/>
    </location>
</feature>
<comment type="caution">
    <text evidence="2">The sequence shown here is derived from an EMBL/GenBank/DDBJ whole genome shotgun (WGS) entry which is preliminary data.</text>
</comment>
<feature type="compositionally biased region" description="Basic and acidic residues" evidence="1">
    <location>
        <begin position="204"/>
        <end position="222"/>
    </location>
</feature>
<evidence type="ECO:0000313" key="3">
    <source>
        <dbReference type="Proteomes" id="UP000192596"/>
    </source>
</evidence>
<feature type="compositionally biased region" description="Basic and acidic residues" evidence="1">
    <location>
        <begin position="796"/>
        <end position="845"/>
    </location>
</feature>
<evidence type="ECO:0000313" key="2">
    <source>
        <dbReference type="EMBL" id="OQO13419.1"/>
    </source>
</evidence>
<dbReference type="InParanoid" id="A0A1V8TPW4"/>